<dbReference type="EMBL" id="RAXT01000016">
    <property type="protein sequence ID" value="RKG37835.1"/>
    <property type="molecule type" value="Genomic_DNA"/>
</dbReference>
<comment type="caution">
    <text evidence="2">The sequence shown here is derived from an EMBL/GenBank/DDBJ whole genome shotgun (WGS) entry which is preliminary data.</text>
</comment>
<gene>
    <name evidence="2" type="ORF">D7V20_09650</name>
</gene>
<feature type="transmembrane region" description="Helical" evidence="1">
    <location>
        <begin position="126"/>
        <end position="145"/>
    </location>
</feature>
<feature type="transmembrane region" description="Helical" evidence="1">
    <location>
        <begin position="92"/>
        <end position="114"/>
    </location>
</feature>
<protein>
    <submittedName>
        <fullName evidence="2">Uncharacterized protein</fullName>
    </submittedName>
</protein>
<proteinExistence type="predicted"/>
<feature type="transmembrane region" description="Helical" evidence="1">
    <location>
        <begin position="28"/>
        <end position="52"/>
    </location>
</feature>
<keyword evidence="3" id="KW-1185">Reference proteome</keyword>
<evidence type="ECO:0000313" key="2">
    <source>
        <dbReference type="EMBL" id="RKG37835.1"/>
    </source>
</evidence>
<name>A0A3A8ETB1_9GAMM</name>
<keyword evidence="1" id="KW-0812">Transmembrane</keyword>
<keyword evidence="1" id="KW-0472">Membrane</keyword>
<dbReference type="AlphaFoldDB" id="A0A3A8ETB1"/>
<keyword evidence="1" id="KW-1133">Transmembrane helix</keyword>
<dbReference type="OrthoDB" id="6708686at2"/>
<sequence>MNQKTKYPLDTQHLQQGLVTLTKRQKRLTFLAVLLSTVGIVSLMTVFMQQAIVFGLFGLSLDIHQVHIPYAVDEQLRAFIHQPDYLMNAFSWFGWLILKVIVSFIGAFFIVSVLKRFKYFLFKFQSFVLKFVAWILAFIVLWSALTYVQYDLKDDEASEVASFIEYDQNIQQSEIYAYLQQTDIPDPVKHYLLVQTALMHKPEDKTVAKVYAEKLLNDERVDRRFQEYGFKSEQIWTIQHQVYGQSVSTIAKTVDPQIDKAKFWSNIAQNILWLVTAVSFALSILIYFLASRIKQRLIRIDRQIDHDERTT</sequence>
<evidence type="ECO:0000256" key="1">
    <source>
        <dbReference type="SAM" id="Phobius"/>
    </source>
</evidence>
<evidence type="ECO:0000313" key="3">
    <source>
        <dbReference type="Proteomes" id="UP000280405"/>
    </source>
</evidence>
<dbReference type="Proteomes" id="UP000280405">
    <property type="component" value="Unassembled WGS sequence"/>
</dbReference>
<organism evidence="2 3">
    <name type="scientific">Acinetobacter rongchengensis</name>
    <dbReference type="NCBI Taxonomy" id="2419601"/>
    <lineage>
        <taxon>Bacteria</taxon>
        <taxon>Pseudomonadati</taxon>
        <taxon>Pseudomonadota</taxon>
        <taxon>Gammaproteobacteria</taxon>
        <taxon>Moraxellales</taxon>
        <taxon>Moraxellaceae</taxon>
        <taxon>Acinetobacter</taxon>
    </lineage>
</organism>
<feature type="transmembrane region" description="Helical" evidence="1">
    <location>
        <begin position="271"/>
        <end position="290"/>
    </location>
</feature>
<reference evidence="2 3" key="1">
    <citation type="submission" date="2018-09" db="EMBL/GenBank/DDBJ databases">
        <title>The draft genome of Acinetobacter spp. strains.</title>
        <authorList>
            <person name="Qin J."/>
            <person name="Feng Y."/>
            <person name="Zong Z."/>
        </authorList>
    </citation>
    <scope>NUCLEOTIDE SEQUENCE [LARGE SCALE GENOMIC DNA]</scope>
    <source>
        <strain evidence="2 3">WCHAc060115</strain>
    </source>
</reference>
<accession>A0A3A8ETB1</accession>